<dbReference type="PANTHER" id="PTHR11002">
    <property type="entry name" value="CARBONIC ANHYDRASE"/>
    <property type="match status" value="1"/>
</dbReference>
<dbReference type="EC" id="4.2.1.1" evidence="2"/>
<comment type="caution">
    <text evidence="8">The sequence shown here is derived from an EMBL/GenBank/DDBJ whole genome shotgun (WGS) entry which is preliminary data.</text>
</comment>
<keyword evidence="9" id="KW-1185">Reference proteome</keyword>
<dbReference type="SUPFAM" id="SSF53056">
    <property type="entry name" value="beta-carbonic anhydrase, cab"/>
    <property type="match status" value="1"/>
</dbReference>
<evidence type="ECO:0000256" key="1">
    <source>
        <dbReference type="ARBA" id="ARBA00006217"/>
    </source>
</evidence>
<comment type="catalytic activity">
    <reaction evidence="6">
        <text>hydrogencarbonate + H(+) = CO2 + H2O</text>
        <dbReference type="Rhea" id="RHEA:10748"/>
        <dbReference type="ChEBI" id="CHEBI:15377"/>
        <dbReference type="ChEBI" id="CHEBI:15378"/>
        <dbReference type="ChEBI" id="CHEBI:16526"/>
        <dbReference type="ChEBI" id="CHEBI:17544"/>
        <dbReference type="EC" id="4.2.1.1"/>
    </reaction>
</comment>
<proteinExistence type="inferred from homology"/>
<dbReference type="RefSeq" id="WP_382184076.1">
    <property type="nucleotide sequence ID" value="NZ_JBHSZI010000001.1"/>
</dbReference>
<evidence type="ECO:0000256" key="2">
    <source>
        <dbReference type="ARBA" id="ARBA00012925"/>
    </source>
</evidence>
<organism evidence="8 9">
    <name type="scientific">Halovenus salina</name>
    <dbReference type="NCBI Taxonomy" id="1510225"/>
    <lineage>
        <taxon>Archaea</taxon>
        <taxon>Methanobacteriati</taxon>
        <taxon>Methanobacteriota</taxon>
        <taxon>Stenosarchaea group</taxon>
        <taxon>Halobacteria</taxon>
        <taxon>Halobacteriales</taxon>
        <taxon>Haloarculaceae</taxon>
        <taxon>Halovenus</taxon>
    </lineage>
</organism>
<dbReference type="EMBL" id="JBHSZI010000001">
    <property type="protein sequence ID" value="MFC7057301.1"/>
    <property type="molecule type" value="Genomic_DNA"/>
</dbReference>
<evidence type="ECO:0000313" key="9">
    <source>
        <dbReference type="Proteomes" id="UP001596445"/>
    </source>
</evidence>
<dbReference type="InterPro" id="IPR001765">
    <property type="entry name" value="Carbonic_anhydrase"/>
</dbReference>
<evidence type="ECO:0000256" key="7">
    <source>
        <dbReference type="PIRSR" id="PIRSR601765-2"/>
    </source>
</evidence>
<dbReference type="SMART" id="SM00947">
    <property type="entry name" value="Pro_CA"/>
    <property type="match status" value="1"/>
</dbReference>
<feature type="binding site" evidence="7">
    <location>
        <position position="102"/>
    </location>
    <ligand>
        <name>Zn(2+)</name>
        <dbReference type="ChEBI" id="CHEBI:29105"/>
    </ligand>
</feature>
<accession>A0ABD5VVH5</accession>
<reference evidence="8 9" key="1">
    <citation type="journal article" date="2019" name="Int. J. Syst. Evol. Microbiol.">
        <title>The Global Catalogue of Microorganisms (GCM) 10K type strain sequencing project: providing services to taxonomists for standard genome sequencing and annotation.</title>
        <authorList>
            <consortium name="The Broad Institute Genomics Platform"/>
            <consortium name="The Broad Institute Genome Sequencing Center for Infectious Disease"/>
            <person name="Wu L."/>
            <person name="Ma J."/>
        </authorList>
    </citation>
    <scope>NUCLEOTIDE SEQUENCE [LARGE SCALE GENOMIC DNA]</scope>
    <source>
        <strain evidence="8 9">JCM 30072</strain>
    </source>
</reference>
<keyword evidence="4 7" id="KW-0862">Zinc</keyword>
<feature type="binding site" evidence="7">
    <location>
        <position position="39"/>
    </location>
    <ligand>
        <name>Zn(2+)</name>
        <dbReference type="ChEBI" id="CHEBI:29105"/>
    </ligand>
</feature>
<dbReference type="InterPro" id="IPR036874">
    <property type="entry name" value="Carbonic_anhydrase_sf"/>
</dbReference>
<dbReference type="PANTHER" id="PTHR11002:SF76">
    <property type="entry name" value="CARBONIC ANHYDRASE"/>
    <property type="match status" value="1"/>
</dbReference>
<dbReference type="Pfam" id="PF00484">
    <property type="entry name" value="Pro_CA"/>
    <property type="match status" value="1"/>
</dbReference>
<dbReference type="Gene3D" id="3.40.1050.10">
    <property type="entry name" value="Carbonic anhydrase"/>
    <property type="match status" value="1"/>
</dbReference>
<dbReference type="Proteomes" id="UP001596445">
    <property type="component" value="Unassembled WGS sequence"/>
</dbReference>
<comment type="similarity">
    <text evidence="1">Belongs to the beta-class carbonic anhydrase family.</text>
</comment>
<evidence type="ECO:0000256" key="4">
    <source>
        <dbReference type="ARBA" id="ARBA00022833"/>
    </source>
</evidence>
<gene>
    <name evidence="8" type="ORF">ACFQQG_02795</name>
</gene>
<evidence type="ECO:0000256" key="3">
    <source>
        <dbReference type="ARBA" id="ARBA00022723"/>
    </source>
</evidence>
<comment type="cofactor">
    <cofactor evidence="7">
        <name>Zn(2+)</name>
        <dbReference type="ChEBI" id="CHEBI:29105"/>
    </cofactor>
    <text evidence="7">Binds 1 zinc ion per subunit.</text>
</comment>
<dbReference type="GO" id="GO:0004089">
    <property type="term" value="F:carbonate dehydratase activity"/>
    <property type="evidence" value="ECO:0007669"/>
    <property type="project" value="UniProtKB-EC"/>
</dbReference>
<sequence length="149" mass="16468">MDEVVRELFRANDRHVTTRQDTLGGLQEGQRPELLTVSCGDSRVLQDGMWDDRPPGHIFTHSNIGNRVRQQTERGKVIAGDVLYPLVHTGTETVLVVGHTGCGAVTAAYRSLTEGIEDRPGIEHCVRLIEDDLSAALDSLPRISLTTRR</sequence>
<name>A0ABD5VVH5_9EURY</name>
<evidence type="ECO:0000313" key="8">
    <source>
        <dbReference type="EMBL" id="MFC7057301.1"/>
    </source>
</evidence>
<evidence type="ECO:0000256" key="5">
    <source>
        <dbReference type="ARBA" id="ARBA00023239"/>
    </source>
</evidence>
<feature type="binding site" evidence="7">
    <location>
        <position position="99"/>
    </location>
    <ligand>
        <name>Zn(2+)</name>
        <dbReference type="ChEBI" id="CHEBI:29105"/>
    </ligand>
</feature>
<dbReference type="GO" id="GO:0046872">
    <property type="term" value="F:metal ion binding"/>
    <property type="evidence" value="ECO:0007669"/>
    <property type="project" value="UniProtKB-KW"/>
</dbReference>
<keyword evidence="5 8" id="KW-0456">Lyase</keyword>
<evidence type="ECO:0000256" key="6">
    <source>
        <dbReference type="ARBA" id="ARBA00048348"/>
    </source>
</evidence>
<dbReference type="AlphaFoldDB" id="A0ABD5VVH5"/>
<protein>
    <recommendedName>
        <fullName evidence="2">carbonic anhydrase</fullName>
        <ecNumber evidence="2">4.2.1.1</ecNumber>
    </recommendedName>
</protein>
<keyword evidence="3 7" id="KW-0479">Metal-binding</keyword>